<keyword evidence="6" id="KW-1185">Reference proteome</keyword>
<dbReference type="GO" id="GO:0016491">
    <property type="term" value="F:oxidoreductase activity"/>
    <property type="evidence" value="ECO:0007669"/>
    <property type="project" value="UniProtKB-KW"/>
</dbReference>
<gene>
    <name evidence="5" type="ORF">D8674_036219</name>
</gene>
<accession>A0A5N5GFU4</accession>
<evidence type="ECO:0000313" key="6">
    <source>
        <dbReference type="Proteomes" id="UP000327157"/>
    </source>
</evidence>
<dbReference type="AlphaFoldDB" id="A0A5N5GFU4"/>
<reference evidence="6" key="2">
    <citation type="submission" date="2019-10" db="EMBL/GenBank/DDBJ databases">
        <title>A de novo genome assembly of a pear dwarfing rootstock.</title>
        <authorList>
            <person name="Wang F."/>
            <person name="Wang J."/>
            <person name="Li S."/>
            <person name="Zhang Y."/>
            <person name="Fang M."/>
            <person name="Ma L."/>
            <person name="Zhao Y."/>
            <person name="Jiang S."/>
        </authorList>
    </citation>
    <scope>NUCLEOTIDE SEQUENCE [LARGE SCALE GENOMIC DNA]</scope>
</reference>
<comment type="caution">
    <text evidence="5">The sequence shown here is derived from an EMBL/GenBank/DDBJ whole genome shotgun (WGS) entry which is preliminary data.</text>
</comment>
<dbReference type="PANTHER" id="PTHR32303">
    <property type="entry name" value="QUINOPROTEIN ALCOHOL DEHYDROGENASE (CYTOCHROME C)"/>
    <property type="match status" value="1"/>
</dbReference>
<evidence type="ECO:0000256" key="3">
    <source>
        <dbReference type="ARBA" id="ARBA00023002"/>
    </source>
</evidence>
<dbReference type="OrthoDB" id="416253at2759"/>
<keyword evidence="3" id="KW-0560">Oxidoreductase</keyword>
<reference evidence="5 6" key="3">
    <citation type="submission" date="2019-11" db="EMBL/GenBank/DDBJ databases">
        <title>A de novo genome assembly of a pear dwarfing rootstock.</title>
        <authorList>
            <person name="Wang F."/>
            <person name="Wang J."/>
            <person name="Li S."/>
            <person name="Zhang Y."/>
            <person name="Fang M."/>
            <person name="Ma L."/>
            <person name="Zhao Y."/>
            <person name="Jiang S."/>
        </authorList>
    </citation>
    <scope>NUCLEOTIDE SEQUENCE [LARGE SCALE GENOMIC DNA]</scope>
    <source>
        <strain evidence="5">S2</strain>
        <tissue evidence="5">Leaf</tissue>
    </source>
</reference>
<protein>
    <submittedName>
        <fullName evidence="5">Polyvinylalcohol dehydrogenase-like</fullName>
    </submittedName>
</protein>
<dbReference type="SUPFAM" id="SSF50998">
    <property type="entry name" value="Quinoprotein alcohol dehydrogenase-like"/>
    <property type="match status" value="1"/>
</dbReference>
<dbReference type="EMBL" id="SMOL01000458">
    <property type="protein sequence ID" value="KAB2613903.1"/>
    <property type="molecule type" value="Genomic_DNA"/>
</dbReference>
<organism evidence="5 6">
    <name type="scientific">Pyrus ussuriensis x Pyrus communis</name>
    <dbReference type="NCBI Taxonomy" id="2448454"/>
    <lineage>
        <taxon>Eukaryota</taxon>
        <taxon>Viridiplantae</taxon>
        <taxon>Streptophyta</taxon>
        <taxon>Embryophyta</taxon>
        <taxon>Tracheophyta</taxon>
        <taxon>Spermatophyta</taxon>
        <taxon>Magnoliopsida</taxon>
        <taxon>eudicotyledons</taxon>
        <taxon>Gunneridae</taxon>
        <taxon>Pentapetalae</taxon>
        <taxon>rosids</taxon>
        <taxon>fabids</taxon>
        <taxon>Rosales</taxon>
        <taxon>Rosaceae</taxon>
        <taxon>Amygdaloideae</taxon>
        <taxon>Maleae</taxon>
        <taxon>Pyrus</taxon>
    </lineage>
</organism>
<dbReference type="Proteomes" id="UP000327157">
    <property type="component" value="Chromosome 9"/>
</dbReference>
<dbReference type="InterPro" id="IPR018391">
    <property type="entry name" value="PQQ_b-propeller_rpt"/>
</dbReference>
<sequence length="324" mass="35104">MGMVKLPRTSRARICNSFPRSVKCNYYRSICIGTTSLAERSSPEECCTFRGSLAKLDVKSGAVLWQTFMLPENHGELGQYAGAAIWGSSPSIDVHRKHVYIATGNVYSIPERVSQCQENQNNSTMPTNLDACVEPENHGNSIPALDLDSGDIKWYRQLGGYDVWFLASPMMLRTRVNGTNRDIVVAVQKGGFAWALDRNNGSLCGQRIQGGGTWGAATDKKMVYTNIGNADGKNFTLKPSNYITIVSVANGVLFAGSPNPQGSIYAMDTGSGKILWSYDARATVYGGMSISNGCIYVGSGYKVNLGFINPTFTAGTSLFAFCVK</sequence>
<dbReference type="SMART" id="SM00564">
    <property type="entry name" value="PQQ"/>
    <property type="match status" value="2"/>
</dbReference>
<reference evidence="5 6" key="1">
    <citation type="submission" date="2019-09" db="EMBL/GenBank/DDBJ databases">
        <authorList>
            <person name="Ou C."/>
        </authorList>
    </citation>
    <scope>NUCLEOTIDE SEQUENCE [LARGE SCALE GENOMIC DNA]</scope>
    <source>
        <strain evidence="5">S2</strain>
        <tissue evidence="5">Leaf</tissue>
    </source>
</reference>
<feature type="domain" description="Pyrrolo-quinoline quinone repeat" evidence="4">
    <location>
        <begin position="50"/>
        <end position="202"/>
    </location>
</feature>
<comment type="cofactor">
    <cofactor evidence="1">
        <name>pyrroloquinoline quinone</name>
        <dbReference type="ChEBI" id="CHEBI:58442"/>
    </cofactor>
</comment>
<dbReference type="Gene3D" id="2.140.10.10">
    <property type="entry name" value="Quinoprotein alcohol dehydrogenase-like superfamily"/>
    <property type="match status" value="1"/>
</dbReference>
<evidence type="ECO:0000259" key="4">
    <source>
        <dbReference type="Pfam" id="PF01011"/>
    </source>
</evidence>
<evidence type="ECO:0000313" key="5">
    <source>
        <dbReference type="EMBL" id="KAB2613903.1"/>
    </source>
</evidence>
<evidence type="ECO:0000256" key="2">
    <source>
        <dbReference type="ARBA" id="ARBA00008156"/>
    </source>
</evidence>
<dbReference type="Gene3D" id="2.40.10.480">
    <property type="match status" value="1"/>
</dbReference>
<name>A0A5N5GFU4_9ROSA</name>
<evidence type="ECO:0000256" key="1">
    <source>
        <dbReference type="ARBA" id="ARBA00001931"/>
    </source>
</evidence>
<dbReference type="InterPro" id="IPR011047">
    <property type="entry name" value="Quinoprotein_ADH-like_sf"/>
</dbReference>
<proteinExistence type="inferred from homology"/>
<dbReference type="Pfam" id="PF01011">
    <property type="entry name" value="PQQ"/>
    <property type="match status" value="1"/>
</dbReference>
<dbReference type="PANTHER" id="PTHR32303:SF10">
    <property type="entry name" value="OUTER MEMBRANE PROTEIN ASSEMBLY FACTOR BAMB"/>
    <property type="match status" value="1"/>
</dbReference>
<comment type="similarity">
    <text evidence="2">Belongs to the bacterial PQQ dehydrogenase family.</text>
</comment>
<dbReference type="InterPro" id="IPR002372">
    <property type="entry name" value="PQQ_rpt_dom"/>
</dbReference>